<feature type="transmembrane region" description="Helical" evidence="8">
    <location>
        <begin position="420"/>
        <end position="440"/>
    </location>
</feature>
<gene>
    <name evidence="10" type="ORF">BDP55DRAFT_650651</name>
</gene>
<evidence type="ECO:0000256" key="4">
    <source>
        <dbReference type="ARBA" id="ARBA00022692"/>
    </source>
</evidence>
<evidence type="ECO:0000256" key="8">
    <source>
        <dbReference type="SAM" id="Phobius"/>
    </source>
</evidence>
<keyword evidence="5 8" id="KW-1133">Transmembrane helix</keyword>
<evidence type="ECO:0000256" key="5">
    <source>
        <dbReference type="ARBA" id="ARBA00022989"/>
    </source>
</evidence>
<dbReference type="InterPro" id="IPR020846">
    <property type="entry name" value="MFS_dom"/>
</dbReference>
<dbReference type="GO" id="GO:0012505">
    <property type="term" value="C:endomembrane system"/>
    <property type="evidence" value="ECO:0007669"/>
    <property type="project" value="UniProtKB-SubCell"/>
</dbReference>
<feature type="transmembrane region" description="Helical" evidence="8">
    <location>
        <begin position="390"/>
        <end position="414"/>
    </location>
</feature>
<name>A0AAJ0AVM5_9PEZI</name>
<dbReference type="Pfam" id="PF07690">
    <property type="entry name" value="MFS_1"/>
    <property type="match status" value="1"/>
</dbReference>
<organism evidence="10 11">
    <name type="scientific">Colletotrichum godetiae</name>
    <dbReference type="NCBI Taxonomy" id="1209918"/>
    <lineage>
        <taxon>Eukaryota</taxon>
        <taxon>Fungi</taxon>
        <taxon>Dikarya</taxon>
        <taxon>Ascomycota</taxon>
        <taxon>Pezizomycotina</taxon>
        <taxon>Sordariomycetes</taxon>
        <taxon>Hypocreomycetidae</taxon>
        <taxon>Glomerellales</taxon>
        <taxon>Glomerellaceae</taxon>
        <taxon>Colletotrichum</taxon>
        <taxon>Colletotrichum acutatum species complex</taxon>
    </lineage>
</organism>
<dbReference type="InterPro" id="IPR051788">
    <property type="entry name" value="MFS_Transporter"/>
</dbReference>
<dbReference type="GO" id="GO:0016020">
    <property type="term" value="C:membrane"/>
    <property type="evidence" value="ECO:0007669"/>
    <property type="project" value="TreeGrafter"/>
</dbReference>
<comment type="similarity">
    <text evidence="2">Belongs to the major facilitator superfamily.</text>
</comment>
<dbReference type="Gene3D" id="1.20.1250.20">
    <property type="entry name" value="MFS general substrate transporter like domains"/>
    <property type="match status" value="2"/>
</dbReference>
<feature type="transmembrane region" description="Helical" evidence="8">
    <location>
        <begin position="207"/>
        <end position="230"/>
    </location>
</feature>
<reference evidence="10" key="1">
    <citation type="submission" date="2021-06" db="EMBL/GenBank/DDBJ databases">
        <title>Comparative genomics, transcriptomics and evolutionary studies reveal genomic signatures of adaptation to plant cell wall in hemibiotrophic fungi.</title>
        <authorList>
            <consortium name="DOE Joint Genome Institute"/>
            <person name="Baroncelli R."/>
            <person name="Diaz J.F."/>
            <person name="Benocci T."/>
            <person name="Peng M."/>
            <person name="Battaglia E."/>
            <person name="Haridas S."/>
            <person name="Andreopoulos W."/>
            <person name="Labutti K."/>
            <person name="Pangilinan J."/>
            <person name="Floch G.L."/>
            <person name="Makela M.R."/>
            <person name="Henrissat B."/>
            <person name="Grigoriev I.V."/>
            <person name="Crouch J.A."/>
            <person name="De Vries R.P."/>
            <person name="Sukno S.A."/>
            <person name="Thon M.R."/>
        </authorList>
    </citation>
    <scope>NUCLEOTIDE SEQUENCE</scope>
    <source>
        <strain evidence="10">CBS 193.32</strain>
    </source>
</reference>
<feature type="transmembrane region" description="Helical" evidence="8">
    <location>
        <begin position="332"/>
        <end position="351"/>
    </location>
</feature>
<proteinExistence type="inferred from homology"/>
<dbReference type="GO" id="GO:0022857">
    <property type="term" value="F:transmembrane transporter activity"/>
    <property type="evidence" value="ECO:0007669"/>
    <property type="project" value="InterPro"/>
</dbReference>
<keyword evidence="11" id="KW-1185">Reference proteome</keyword>
<keyword evidence="3" id="KW-0813">Transport</keyword>
<dbReference type="Proteomes" id="UP001224890">
    <property type="component" value="Unassembled WGS sequence"/>
</dbReference>
<feature type="domain" description="Major facilitator superfamily (MFS) profile" evidence="9">
    <location>
        <begin position="52"/>
        <end position="444"/>
    </location>
</feature>
<evidence type="ECO:0000313" key="11">
    <source>
        <dbReference type="Proteomes" id="UP001224890"/>
    </source>
</evidence>
<protein>
    <submittedName>
        <fullName evidence="10">Major facilitator superfamily domain-containing protein</fullName>
    </submittedName>
</protein>
<feature type="transmembrane region" description="Helical" evidence="8">
    <location>
        <begin position="121"/>
        <end position="139"/>
    </location>
</feature>
<feature type="region of interest" description="Disordered" evidence="7">
    <location>
        <begin position="1"/>
        <end position="35"/>
    </location>
</feature>
<keyword evidence="4 8" id="KW-0812">Transmembrane</keyword>
<dbReference type="AlphaFoldDB" id="A0AAJ0AVM5"/>
<dbReference type="EMBL" id="JAHMHR010000006">
    <property type="protein sequence ID" value="KAK1690422.1"/>
    <property type="molecule type" value="Genomic_DNA"/>
</dbReference>
<evidence type="ECO:0000256" key="2">
    <source>
        <dbReference type="ARBA" id="ARBA00008335"/>
    </source>
</evidence>
<dbReference type="FunFam" id="1.20.1250.20:FF:000286">
    <property type="entry name" value="MFS efflux transporter"/>
    <property type="match status" value="1"/>
</dbReference>
<dbReference type="FunFam" id="1.20.1250.20:FF:000308">
    <property type="entry name" value="MFS efflux transporter"/>
    <property type="match status" value="1"/>
</dbReference>
<dbReference type="GeneID" id="85458517"/>
<dbReference type="RefSeq" id="XP_060434117.1">
    <property type="nucleotide sequence ID" value="XM_060573991.1"/>
</dbReference>
<keyword evidence="6 8" id="KW-0472">Membrane</keyword>
<evidence type="ECO:0000259" key="9">
    <source>
        <dbReference type="PROSITE" id="PS50850"/>
    </source>
</evidence>
<dbReference type="InterPro" id="IPR011701">
    <property type="entry name" value="MFS"/>
</dbReference>
<dbReference type="SUPFAM" id="SSF103473">
    <property type="entry name" value="MFS general substrate transporter"/>
    <property type="match status" value="1"/>
</dbReference>
<feature type="transmembrane region" description="Helical" evidence="8">
    <location>
        <begin position="180"/>
        <end position="201"/>
    </location>
</feature>
<dbReference type="PANTHER" id="PTHR23514">
    <property type="entry name" value="BYPASS OF STOP CODON PROTEIN 6"/>
    <property type="match status" value="1"/>
</dbReference>
<dbReference type="PANTHER" id="PTHR23514:SF3">
    <property type="entry name" value="BYPASS OF STOP CODON PROTEIN 6"/>
    <property type="match status" value="1"/>
</dbReference>
<accession>A0AAJ0AVM5</accession>
<feature type="transmembrane region" description="Helical" evidence="8">
    <location>
        <begin position="300"/>
        <end position="320"/>
    </location>
</feature>
<comment type="caution">
    <text evidence="10">The sequence shown here is derived from an EMBL/GenBank/DDBJ whole genome shotgun (WGS) entry which is preliminary data.</text>
</comment>
<feature type="transmembrane region" description="Helical" evidence="8">
    <location>
        <begin position="145"/>
        <end position="168"/>
    </location>
</feature>
<sequence>MASQQNPSFHAPAAGAAEKATNSPTPTQEVTPVPALDNALPPIREAWNRPGPNAFRVASCFWSLLNLGAFDSAYGAILPHLQKAYNVNYITVSLMFLSPLVGYVASGVLNTRLHNAIGQRGLAVLCGVAHVLSAVINILHPPFPVLVASFMLGGLGNGLADAAWNAWIGNLDRSNELLGFLHAAYGVGGIFSPLIATAMIARASMPWYTFYYAVLGISLIELIALTSAFWNHTGRRYRDEMASLQGSDGNIVSMRKTLTTLPEARIAWLSALFVLIYIGVEVSVGGWIVEFMLHVRKGSAFASGMCATGYWLGMTVGRIVLPFVTNLIGPKIGVSVYLALAIAAELIFWLVPKFYASAIAVAFQGMFIGPMFPHAISVVTSLLPASLHVVVIGFIAALGGCGASLLPFAVGILAQRFGVVALQPFVLACLCLSLIVWLLIPHKKNKNVQ</sequence>
<feature type="compositionally biased region" description="Polar residues" evidence="7">
    <location>
        <begin position="20"/>
        <end position="30"/>
    </location>
</feature>
<feature type="transmembrane region" description="Helical" evidence="8">
    <location>
        <begin position="89"/>
        <end position="109"/>
    </location>
</feature>
<evidence type="ECO:0000313" key="10">
    <source>
        <dbReference type="EMBL" id="KAK1690422.1"/>
    </source>
</evidence>
<feature type="transmembrane region" description="Helical" evidence="8">
    <location>
        <begin position="266"/>
        <end position="288"/>
    </location>
</feature>
<evidence type="ECO:0000256" key="1">
    <source>
        <dbReference type="ARBA" id="ARBA00004127"/>
    </source>
</evidence>
<evidence type="ECO:0000256" key="6">
    <source>
        <dbReference type="ARBA" id="ARBA00023136"/>
    </source>
</evidence>
<feature type="transmembrane region" description="Helical" evidence="8">
    <location>
        <begin position="357"/>
        <end position="383"/>
    </location>
</feature>
<evidence type="ECO:0000256" key="7">
    <source>
        <dbReference type="SAM" id="MobiDB-lite"/>
    </source>
</evidence>
<dbReference type="InterPro" id="IPR036259">
    <property type="entry name" value="MFS_trans_sf"/>
</dbReference>
<dbReference type="PROSITE" id="PS50850">
    <property type="entry name" value="MFS"/>
    <property type="match status" value="1"/>
</dbReference>
<evidence type="ECO:0000256" key="3">
    <source>
        <dbReference type="ARBA" id="ARBA00022448"/>
    </source>
</evidence>
<comment type="subcellular location">
    <subcellularLocation>
        <location evidence="1">Endomembrane system</location>
        <topology evidence="1">Multi-pass membrane protein</topology>
    </subcellularLocation>
</comment>